<reference evidence="1" key="1">
    <citation type="journal article" date="2014" name="Front. Microbiol.">
        <title>High frequency of phylogenetically diverse reductive dehalogenase-homologous genes in deep subseafloor sedimentary metagenomes.</title>
        <authorList>
            <person name="Kawai M."/>
            <person name="Futagami T."/>
            <person name="Toyoda A."/>
            <person name="Takaki Y."/>
            <person name="Nishi S."/>
            <person name="Hori S."/>
            <person name="Arai W."/>
            <person name="Tsubouchi T."/>
            <person name="Morono Y."/>
            <person name="Uchiyama I."/>
            <person name="Ito T."/>
            <person name="Fujiyama A."/>
            <person name="Inagaki F."/>
            <person name="Takami H."/>
        </authorList>
    </citation>
    <scope>NUCLEOTIDE SEQUENCE</scope>
    <source>
        <strain evidence="1">Expedition CK06-06</strain>
    </source>
</reference>
<name>X1FZ11_9ZZZZ</name>
<dbReference type="InterPro" id="IPR036388">
    <property type="entry name" value="WH-like_DNA-bd_sf"/>
</dbReference>
<evidence type="ECO:0000313" key="1">
    <source>
        <dbReference type="EMBL" id="GAH34559.1"/>
    </source>
</evidence>
<organism evidence="1">
    <name type="scientific">marine sediment metagenome</name>
    <dbReference type="NCBI Taxonomy" id="412755"/>
    <lineage>
        <taxon>unclassified sequences</taxon>
        <taxon>metagenomes</taxon>
        <taxon>ecological metagenomes</taxon>
    </lineage>
</organism>
<gene>
    <name evidence="1" type="ORF">S03H2_24027</name>
</gene>
<dbReference type="EMBL" id="BARU01013244">
    <property type="protein sequence ID" value="GAH34559.1"/>
    <property type="molecule type" value="Genomic_DNA"/>
</dbReference>
<dbReference type="AlphaFoldDB" id="X1FZ11"/>
<accession>X1FZ11</accession>
<sequence length="103" mass="11907">MVELLSEKEEKLLVRKATLNLRRKYGRTKQISIVERDAFIPVSIEKEIRESLPNRKSILASDIALKYDVRISTVNLLLKQCEEEGLIKLLDPTLKLKIYVPNS</sequence>
<dbReference type="Gene3D" id="1.10.10.10">
    <property type="entry name" value="Winged helix-like DNA-binding domain superfamily/Winged helix DNA-binding domain"/>
    <property type="match status" value="1"/>
</dbReference>
<protein>
    <submittedName>
        <fullName evidence="1">Uncharacterized protein</fullName>
    </submittedName>
</protein>
<comment type="caution">
    <text evidence="1">The sequence shown here is derived from an EMBL/GenBank/DDBJ whole genome shotgun (WGS) entry which is preliminary data.</text>
</comment>
<proteinExistence type="predicted"/>